<proteinExistence type="predicted"/>
<reference evidence="2" key="1">
    <citation type="submission" date="2021-10" db="EMBL/GenBank/DDBJ databases">
        <authorList>
            <person name="Lavering E.D."/>
            <person name="James R."/>
            <person name="Fairholm J.D."/>
            <person name="Ogilvie B.H."/>
            <person name="Thurgood T.L."/>
            <person name="Robison R.A."/>
            <person name="Grose J.H."/>
        </authorList>
    </citation>
    <scope>NUCLEOTIDE SEQUENCE</scope>
</reference>
<name>A0AAE8YUA0_9CAUD</name>
<dbReference type="Proteomes" id="UP000827544">
    <property type="component" value="Segment"/>
</dbReference>
<sequence>MFKRKHVLKLSTFELVFAHIAHFIFGGIIGFALVQLAIKIFG</sequence>
<organism evidence="2 3">
    <name type="scientific">Bacillus phage vB_BanS_Nate</name>
    <dbReference type="NCBI Taxonomy" id="2894788"/>
    <lineage>
        <taxon>Viruses</taxon>
        <taxon>Duplodnaviria</taxon>
        <taxon>Heunggongvirae</taxon>
        <taxon>Uroviricota</taxon>
        <taxon>Caudoviricetes</taxon>
        <taxon>Joanripponvirinae</taxon>
        <taxon>Natevirus</taxon>
        <taxon>Natevirus nate</taxon>
    </lineage>
</organism>
<evidence type="ECO:0000313" key="2">
    <source>
        <dbReference type="EMBL" id="UGO50923.1"/>
    </source>
</evidence>
<evidence type="ECO:0000256" key="1">
    <source>
        <dbReference type="SAM" id="Phobius"/>
    </source>
</evidence>
<evidence type="ECO:0000313" key="3">
    <source>
        <dbReference type="Proteomes" id="UP000827544"/>
    </source>
</evidence>
<keyword evidence="1" id="KW-1133">Transmembrane helix</keyword>
<keyword evidence="3" id="KW-1185">Reference proteome</keyword>
<feature type="transmembrane region" description="Helical" evidence="1">
    <location>
        <begin position="12"/>
        <end position="38"/>
    </location>
</feature>
<dbReference type="EMBL" id="OK499992">
    <property type="protein sequence ID" value="UGO50923.1"/>
    <property type="molecule type" value="Genomic_DNA"/>
</dbReference>
<gene>
    <name evidence="2" type="ORF">NATE_70</name>
</gene>
<accession>A0AAE8YUA0</accession>
<protein>
    <submittedName>
        <fullName evidence="2">Uncharacterized protein</fullName>
    </submittedName>
</protein>
<keyword evidence="1" id="KW-0812">Transmembrane</keyword>
<keyword evidence="1" id="KW-0472">Membrane</keyword>